<dbReference type="RefSeq" id="XP_024580235.1">
    <property type="nucleotide sequence ID" value="XM_024729904.1"/>
</dbReference>
<dbReference type="EMBL" id="CCYD01000810">
    <property type="protein sequence ID" value="CEG43866.1"/>
    <property type="molecule type" value="Genomic_DNA"/>
</dbReference>
<evidence type="ECO:0000313" key="2">
    <source>
        <dbReference type="Proteomes" id="UP000054928"/>
    </source>
</evidence>
<accession>A0A0P1ARN1</accession>
<evidence type="ECO:0000313" key="1">
    <source>
        <dbReference type="EMBL" id="CEG43866.1"/>
    </source>
</evidence>
<organism evidence="1 2">
    <name type="scientific">Plasmopara halstedii</name>
    <name type="common">Downy mildew of sunflower</name>
    <dbReference type="NCBI Taxonomy" id="4781"/>
    <lineage>
        <taxon>Eukaryota</taxon>
        <taxon>Sar</taxon>
        <taxon>Stramenopiles</taxon>
        <taxon>Oomycota</taxon>
        <taxon>Peronosporomycetes</taxon>
        <taxon>Peronosporales</taxon>
        <taxon>Peronosporaceae</taxon>
        <taxon>Plasmopara</taxon>
    </lineage>
</organism>
<dbReference type="GeneID" id="36409209"/>
<dbReference type="AlphaFoldDB" id="A0A0P1ARN1"/>
<keyword evidence="2" id="KW-1185">Reference proteome</keyword>
<reference evidence="2" key="1">
    <citation type="submission" date="2014-09" db="EMBL/GenBank/DDBJ databases">
        <authorList>
            <person name="Sharma Rahul"/>
            <person name="Thines Marco"/>
        </authorList>
    </citation>
    <scope>NUCLEOTIDE SEQUENCE [LARGE SCALE GENOMIC DNA]</scope>
</reference>
<protein>
    <submittedName>
        <fullName evidence="1">Uncharacterized protein</fullName>
    </submittedName>
</protein>
<proteinExistence type="predicted"/>
<name>A0A0P1ARN1_PLAHL</name>
<sequence length="66" mass="7661">MHQKVFISVWKQSGTLGLVNVRVDTKERIRASQRWDVIVSKRKVTTHHVKQGFWAVGYIKAADGRR</sequence>
<dbReference type="Proteomes" id="UP000054928">
    <property type="component" value="Unassembled WGS sequence"/>
</dbReference>